<dbReference type="AlphaFoldDB" id="A0A2G9GNQ7"/>
<accession>A0A2G9GNQ7</accession>
<evidence type="ECO:0000313" key="3">
    <source>
        <dbReference type="Proteomes" id="UP000231279"/>
    </source>
</evidence>
<organism evidence="2 3">
    <name type="scientific">Handroanthus impetiginosus</name>
    <dbReference type="NCBI Taxonomy" id="429701"/>
    <lineage>
        <taxon>Eukaryota</taxon>
        <taxon>Viridiplantae</taxon>
        <taxon>Streptophyta</taxon>
        <taxon>Embryophyta</taxon>
        <taxon>Tracheophyta</taxon>
        <taxon>Spermatophyta</taxon>
        <taxon>Magnoliopsida</taxon>
        <taxon>eudicotyledons</taxon>
        <taxon>Gunneridae</taxon>
        <taxon>Pentapetalae</taxon>
        <taxon>asterids</taxon>
        <taxon>lamiids</taxon>
        <taxon>Lamiales</taxon>
        <taxon>Bignoniaceae</taxon>
        <taxon>Crescentiina</taxon>
        <taxon>Tabebuia alliance</taxon>
        <taxon>Handroanthus</taxon>
    </lineage>
</organism>
<evidence type="ECO:0000313" key="2">
    <source>
        <dbReference type="EMBL" id="PIN06934.1"/>
    </source>
</evidence>
<proteinExistence type="predicted"/>
<feature type="compositionally biased region" description="Gly residues" evidence="1">
    <location>
        <begin position="71"/>
        <end position="87"/>
    </location>
</feature>
<sequence length="87" mass="9513">MENLQWDDFRGYHGDFYPMIALDPNPYIPNLIVLEEDMTRYMVELSDIMPPALPTIEGVSRTRLTDNLGETGAGAGRVGGSVPSGGL</sequence>
<evidence type="ECO:0000256" key="1">
    <source>
        <dbReference type="SAM" id="MobiDB-lite"/>
    </source>
</evidence>
<feature type="region of interest" description="Disordered" evidence="1">
    <location>
        <begin position="67"/>
        <end position="87"/>
    </location>
</feature>
<gene>
    <name evidence="2" type="ORF">CDL12_20508</name>
</gene>
<dbReference type="EMBL" id="NKXS01004273">
    <property type="protein sequence ID" value="PIN06934.1"/>
    <property type="molecule type" value="Genomic_DNA"/>
</dbReference>
<name>A0A2G9GNQ7_9LAMI</name>
<dbReference type="Proteomes" id="UP000231279">
    <property type="component" value="Unassembled WGS sequence"/>
</dbReference>
<protein>
    <submittedName>
        <fullName evidence="2">Uncharacterized protein</fullName>
    </submittedName>
</protein>
<keyword evidence="3" id="KW-1185">Reference proteome</keyword>
<reference evidence="3" key="1">
    <citation type="journal article" date="2018" name="Gigascience">
        <title>Genome assembly of the Pink Ipe (Handroanthus impetiginosus, Bignoniaceae), a highly valued, ecologically keystone Neotropical timber forest tree.</title>
        <authorList>
            <person name="Silva-Junior O.B."/>
            <person name="Grattapaglia D."/>
            <person name="Novaes E."/>
            <person name="Collevatti R.G."/>
        </authorList>
    </citation>
    <scope>NUCLEOTIDE SEQUENCE [LARGE SCALE GENOMIC DNA]</scope>
    <source>
        <strain evidence="3">cv. UFG-1</strain>
    </source>
</reference>
<comment type="caution">
    <text evidence="2">The sequence shown here is derived from an EMBL/GenBank/DDBJ whole genome shotgun (WGS) entry which is preliminary data.</text>
</comment>